<evidence type="ECO:0000313" key="4">
    <source>
        <dbReference type="Proteomes" id="UP001501638"/>
    </source>
</evidence>
<comment type="caution">
    <text evidence="3">The sequence shown here is derived from an EMBL/GenBank/DDBJ whole genome shotgun (WGS) entry which is preliminary data.</text>
</comment>
<name>A0ABN3K3C5_9ACTN</name>
<dbReference type="Proteomes" id="UP001501638">
    <property type="component" value="Unassembled WGS sequence"/>
</dbReference>
<evidence type="ECO:0000313" key="3">
    <source>
        <dbReference type="EMBL" id="GAA2448354.1"/>
    </source>
</evidence>
<dbReference type="Pfam" id="PF02342">
    <property type="entry name" value="TerD"/>
    <property type="match status" value="1"/>
</dbReference>
<proteinExistence type="inferred from homology"/>
<organism evidence="3 4">
    <name type="scientific">Streptomyces macrosporus</name>
    <dbReference type="NCBI Taxonomy" id="44032"/>
    <lineage>
        <taxon>Bacteria</taxon>
        <taxon>Bacillati</taxon>
        <taxon>Actinomycetota</taxon>
        <taxon>Actinomycetes</taxon>
        <taxon>Kitasatosporales</taxon>
        <taxon>Streptomycetaceae</taxon>
        <taxon>Streptomyces</taxon>
    </lineage>
</organism>
<protein>
    <submittedName>
        <fullName evidence="3">TerD family protein</fullName>
    </submittedName>
</protein>
<comment type="similarity">
    <text evidence="1">Belongs to the CAPAB/TerDEXZ family.</text>
</comment>
<gene>
    <name evidence="3" type="ORF">GCM10010405_34640</name>
</gene>
<dbReference type="Gene3D" id="2.60.60.30">
    <property type="entry name" value="sav2460 like domains"/>
    <property type="match status" value="1"/>
</dbReference>
<dbReference type="RefSeq" id="WP_344323850.1">
    <property type="nucleotide sequence ID" value="NZ_BAAASZ010000026.1"/>
</dbReference>
<keyword evidence="4" id="KW-1185">Reference proteome</keyword>
<accession>A0ABN3K3C5</accession>
<dbReference type="EMBL" id="BAAASZ010000026">
    <property type="protein sequence ID" value="GAA2448354.1"/>
    <property type="molecule type" value="Genomic_DNA"/>
</dbReference>
<reference evidence="3 4" key="1">
    <citation type="journal article" date="2019" name="Int. J. Syst. Evol. Microbiol.">
        <title>The Global Catalogue of Microorganisms (GCM) 10K type strain sequencing project: providing services to taxonomists for standard genome sequencing and annotation.</title>
        <authorList>
            <consortium name="The Broad Institute Genomics Platform"/>
            <consortium name="The Broad Institute Genome Sequencing Center for Infectious Disease"/>
            <person name="Wu L."/>
            <person name="Ma J."/>
        </authorList>
    </citation>
    <scope>NUCLEOTIDE SEQUENCE [LARGE SCALE GENOMIC DNA]</scope>
    <source>
        <strain evidence="3 4">JCM 6305</strain>
    </source>
</reference>
<dbReference type="PANTHER" id="PTHR32097:SF4">
    <property type="entry name" value="GENERAL STRESS PROTEIN 16U"/>
    <property type="match status" value="1"/>
</dbReference>
<dbReference type="PANTHER" id="PTHR32097">
    <property type="entry name" value="CAMP-BINDING PROTEIN 1-RELATED"/>
    <property type="match status" value="1"/>
</dbReference>
<dbReference type="InterPro" id="IPR051324">
    <property type="entry name" value="Stress/Tellurium_Resist"/>
</dbReference>
<feature type="domain" description="TerD" evidence="2">
    <location>
        <begin position="4"/>
        <end position="162"/>
    </location>
</feature>
<dbReference type="CDD" id="cd06974">
    <property type="entry name" value="TerD_like"/>
    <property type="match status" value="1"/>
</dbReference>
<sequence>MSSLNKGVEKVQVALKWDPSPSGAPPHDLDIIAAVYSADDPHGEPVHLVHFDRRSPDGTITLNRDSRTGLGFGDDEVMTLELHRMASSYVRVMVGVAIQQSPGRKTFGDITNTAVRIAEGYTELARHDFSAVSGSTAATVAEFTRDGSGVWEFREDVRGFDADPDSFATLMGAAVS</sequence>
<evidence type="ECO:0000256" key="1">
    <source>
        <dbReference type="ARBA" id="ARBA00008775"/>
    </source>
</evidence>
<dbReference type="InterPro" id="IPR003325">
    <property type="entry name" value="TerD"/>
</dbReference>
<evidence type="ECO:0000259" key="2">
    <source>
        <dbReference type="Pfam" id="PF02342"/>
    </source>
</evidence>